<dbReference type="CDD" id="cd05400">
    <property type="entry name" value="NT_2-5OAS_ClassI-CCAase"/>
    <property type="match status" value="1"/>
</dbReference>
<dbReference type="SUPFAM" id="SSF81301">
    <property type="entry name" value="Nucleotidyltransferase"/>
    <property type="match status" value="1"/>
</dbReference>
<dbReference type="Pfam" id="PF18144">
    <property type="entry name" value="SMODS"/>
    <property type="match status" value="1"/>
</dbReference>
<evidence type="ECO:0000313" key="3">
    <source>
        <dbReference type="Proteomes" id="UP001432168"/>
    </source>
</evidence>
<keyword evidence="3" id="KW-1185">Reference proteome</keyword>
<sequence length="285" mass="31743">MAKTVAQAFSELISKLTPTSTQFAAASTHRQEIESCLNARLGIYRLFETGSLRHGTGVRNHSDSDFMVSLKGDRPSSDTALTRVKSALSARYPLTPVRVSRPAVVCKFGNGDVEVTPAYIRSTDGDFSYWIPAPGGDWIISSPDAHNKYVTEVNTKPVISGSAKYMARLLKGWKYFNDVPVSSFYLEMRAAEYISRQSTVVWVYDLCFIFEELQSQGLAAMNDPKKVSGRIIPCSSDYSKRISLSKVDSAAKRARRALEAYRNEKYADAFAALDLLFNGKFPSRW</sequence>
<protein>
    <submittedName>
        <fullName evidence="2">Nucleotidyltransferase</fullName>
    </submittedName>
</protein>
<name>A0ABZ1X3T1_9ACTN</name>
<gene>
    <name evidence="2" type="ORF">OG929_29850</name>
</gene>
<reference evidence="2" key="1">
    <citation type="submission" date="2022-10" db="EMBL/GenBank/DDBJ databases">
        <title>The complete genomes of actinobacterial strains from the NBC collection.</title>
        <authorList>
            <person name="Joergensen T.S."/>
            <person name="Alvarez Arevalo M."/>
            <person name="Sterndorff E.B."/>
            <person name="Faurdal D."/>
            <person name="Vuksanovic O."/>
            <person name="Mourched A.-S."/>
            <person name="Charusanti P."/>
            <person name="Shaw S."/>
            <person name="Blin K."/>
            <person name="Weber T."/>
        </authorList>
    </citation>
    <scope>NUCLEOTIDE SEQUENCE</scope>
    <source>
        <strain evidence="2">NBC_00686</strain>
    </source>
</reference>
<dbReference type="InterPro" id="IPR043519">
    <property type="entry name" value="NT_sf"/>
</dbReference>
<dbReference type="Proteomes" id="UP001432168">
    <property type="component" value="Chromosome"/>
</dbReference>
<proteinExistence type="predicted"/>
<evidence type="ECO:0000313" key="2">
    <source>
        <dbReference type="EMBL" id="WUT46246.1"/>
    </source>
</evidence>
<evidence type="ECO:0000256" key="1">
    <source>
        <dbReference type="ARBA" id="ARBA00023118"/>
    </source>
</evidence>
<dbReference type="EMBL" id="CP109011">
    <property type="protein sequence ID" value="WUT46246.1"/>
    <property type="molecule type" value="Genomic_DNA"/>
</dbReference>
<organism evidence="2 3">
    <name type="scientific">Streptomyces pseudovenezuelae</name>
    <dbReference type="NCBI Taxonomy" id="67350"/>
    <lineage>
        <taxon>Bacteria</taxon>
        <taxon>Bacillati</taxon>
        <taxon>Actinomycetota</taxon>
        <taxon>Actinomycetes</taxon>
        <taxon>Kitasatosporales</taxon>
        <taxon>Streptomycetaceae</taxon>
        <taxon>Streptomyces</taxon>
        <taxon>Streptomyces aurantiacus group</taxon>
    </lineage>
</organism>
<dbReference type="RefSeq" id="WP_329267336.1">
    <property type="nucleotide sequence ID" value="NZ_CP109011.1"/>
</dbReference>
<keyword evidence="1" id="KW-0051">Antiviral defense</keyword>
<dbReference type="InterPro" id="IPR006116">
    <property type="entry name" value="NT_2-5OAS_ClassI-CCAase"/>
</dbReference>
<accession>A0ABZ1X3T1</accession>